<dbReference type="SUPFAM" id="SSF52833">
    <property type="entry name" value="Thioredoxin-like"/>
    <property type="match status" value="1"/>
</dbReference>
<evidence type="ECO:0000256" key="1">
    <source>
        <dbReference type="ARBA" id="ARBA00010996"/>
    </source>
</evidence>
<protein>
    <submittedName>
        <fullName evidence="2">Thioredoxin superfamily protein</fullName>
    </submittedName>
</protein>
<dbReference type="PANTHER" id="PTHR12151">
    <property type="entry name" value="ELECTRON TRANSPORT PROTIN SCO1/SENC FAMILY MEMBER"/>
    <property type="match status" value="1"/>
</dbReference>
<dbReference type="EMBL" id="BJWL01000009">
    <property type="protein sequence ID" value="GFY94046.1"/>
    <property type="molecule type" value="Genomic_DNA"/>
</dbReference>
<dbReference type="Gene3D" id="3.40.30.10">
    <property type="entry name" value="Glutaredoxin"/>
    <property type="match status" value="1"/>
</dbReference>
<dbReference type="Proteomes" id="UP000585474">
    <property type="component" value="Unassembled WGS sequence"/>
</dbReference>
<dbReference type="GO" id="GO:0033617">
    <property type="term" value="P:mitochondrial respiratory chain complex IV assembly"/>
    <property type="evidence" value="ECO:0007669"/>
    <property type="project" value="TreeGrafter"/>
</dbReference>
<comment type="similarity">
    <text evidence="1">Belongs to the SCO1/2 family.</text>
</comment>
<accession>A0A7J0F6J0</accession>
<dbReference type="AlphaFoldDB" id="A0A7J0F6J0"/>
<dbReference type="InterPro" id="IPR036249">
    <property type="entry name" value="Thioredoxin-like_sf"/>
</dbReference>
<dbReference type="Pfam" id="PF02630">
    <property type="entry name" value="SCO1-SenC"/>
    <property type="match status" value="1"/>
</dbReference>
<proteinExistence type="inferred from homology"/>
<name>A0A7J0F6J0_9ERIC</name>
<keyword evidence="3" id="KW-1185">Reference proteome</keyword>
<dbReference type="CDD" id="cd02968">
    <property type="entry name" value="SCO"/>
    <property type="match status" value="1"/>
</dbReference>
<dbReference type="InterPro" id="IPR003782">
    <property type="entry name" value="SCO1/SenC"/>
</dbReference>
<dbReference type="PANTHER" id="PTHR12151:SF1">
    <property type="entry name" value="PROTEIN SCO1 HOMOLOG 2, MITOCHONDRIAL"/>
    <property type="match status" value="1"/>
</dbReference>
<sequence length="188" mass="20738">MCPKFGQGANLERSPIKGPTIGGPFSLIHTDGCSVTQHNLLGNWVLLYFGYTSSSVVGPSEQESKQKLKVLPVFVTVDPQRDAPSQLCAYLREFDSRIKGLTGPVAAVRLMAQEYRVFFKKVEEDGDDYLVETSHNMYLMNPNMDVVRCFGVEYNAEDLSEAILMELTRSGTQKVCATLLCSSSPKSG</sequence>
<dbReference type="GO" id="GO:0005739">
    <property type="term" value="C:mitochondrion"/>
    <property type="evidence" value="ECO:0007669"/>
    <property type="project" value="GOC"/>
</dbReference>
<evidence type="ECO:0000313" key="2">
    <source>
        <dbReference type="EMBL" id="GFY94046.1"/>
    </source>
</evidence>
<organism evidence="2 3">
    <name type="scientific">Actinidia rufa</name>
    <dbReference type="NCBI Taxonomy" id="165716"/>
    <lineage>
        <taxon>Eukaryota</taxon>
        <taxon>Viridiplantae</taxon>
        <taxon>Streptophyta</taxon>
        <taxon>Embryophyta</taxon>
        <taxon>Tracheophyta</taxon>
        <taxon>Spermatophyta</taxon>
        <taxon>Magnoliopsida</taxon>
        <taxon>eudicotyledons</taxon>
        <taxon>Gunneridae</taxon>
        <taxon>Pentapetalae</taxon>
        <taxon>asterids</taxon>
        <taxon>Ericales</taxon>
        <taxon>Actinidiaceae</taxon>
        <taxon>Actinidia</taxon>
    </lineage>
</organism>
<reference evidence="2 3" key="1">
    <citation type="submission" date="2019-07" db="EMBL/GenBank/DDBJ databases">
        <title>De Novo Assembly of kiwifruit Actinidia rufa.</title>
        <authorList>
            <person name="Sugita-Konishi S."/>
            <person name="Sato K."/>
            <person name="Mori E."/>
            <person name="Abe Y."/>
            <person name="Kisaki G."/>
            <person name="Hamano K."/>
            <person name="Suezawa K."/>
            <person name="Otani M."/>
            <person name="Fukuda T."/>
            <person name="Manabe T."/>
            <person name="Gomi K."/>
            <person name="Tabuchi M."/>
            <person name="Akimitsu K."/>
            <person name="Kataoka I."/>
        </authorList>
    </citation>
    <scope>NUCLEOTIDE SEQUENCE [LARGE SCALE GENOMIC DNA]</scope>
    <source>
        <strain evidence="3">cv. Fuchu</strain>
    </source>
</reference>
<dbReference type="FunFam" id="3.40.30.10:FF:000013">
    <property type="entry name" value="Blast:Protein SCO1 homolog, mitochondrial"/>
    <property type="match status" value="1"/>
</dbReference>
<evidence type="ECO:0000313" key="3">
    <source>
        <dbReference type="Proteomes" id="UP000585474"/>
    </source>
</evidence>
<comment type="caution">
    <text evidence="2">The sequence shown here is derived from an EMBL/GenBank/DDBJ whole genome shotgun (WGS) entry which is preliminary data.</text>
</comment>
<gene>
    <name evidence="2" type="ORF">Acr_09g0004920</name>
</gene>
<dbReference type="OrthoDB" id="270009at2759"/>